<gene>
    <name evidence="2" type="ORF">RSOL_042820</name>
</gene>
<feature type="non-terminal residue" evidence="2">
    <location>
        <position position="249"/>
    </location>
</feature>
<protein>
    <recommendedName>
        <fullName evidence="1">Alfy-like armadillo-like repeat domain-containing protein</fullName>
    </recommendedName>
</protein>
<feature type="domain" description="Alfy-like armadillo-like repeat" evidence="1">
    <location>
        <begin position="32"/>
        <end position="238"/>
    </location>
</feature>
<evidence type="ECO:0000313" key="2">
    <source>
        <dbReference type="EMBL" id="EUC54362.1"/>
    </source>
</evidence>
<dbReference type="AlphaFoldDB" id="X8IXF5"/>
<dbReference type="Pfam" id="PF23295">
    <property type="entry name" value="Arm_4"/>
    <property type="match status" value="1"/>
</dbReference>
<sequence length="249" mass="27635">MLKSLLTPLKTRFEEAVSLRSNDTPEPVPESPEDFERDARVETMRMVVQSINAVEDDTARMDLLGEASRLMQIDPTTKDVFREMDGFLVLMSFLSTSAFATSPAIAFDLVMQVFSTAMIDHPINQVAFQGYNALESSTCDYLNRPEQGTQAMVLSSLAAFVFQLPSLSAFLPTIDTQSHDDPEATVTSIGDYITHLDTPSARISHPLAIPILLRLTWKLSNRTYSFAVAKLFDRLAAVAPFTYLKVDGN</sequence>
<dbReference type="EMBL" id="JATN01000322">
    <property type="protein sequence ID" value="EUC54362.1"/>
    <property type="molecule type" value="Genomic_DNA"/>
</dbReference>
<proteinExistence type="predicted"/>
<accession>X8IXF5</accession>
<evidence type="ECO:0000313" key="3">
    <source>
        <dbReference type="Proteomes" id="UP000030108"/>
    </source>
</evidence>
<dbReference type="Proteomes" id="UP000030108">
    <property type="component" value="Unassembled WGS sequence"/>
</dbReference>
<organism evidence="2 3">
    <name type="scientific">Rhizoctonia solani AG-3 Rhs1AP</name>
    <dbReference type="NCBI Taxonomy" id="1086054"/>
    <lineage>
        <taxon>Eukaryota</taxon>
        <taxon>Fungi</taxon>
        <taxon>Dikarya</taxon>
        <taxon>Basidiomycota</taxon>
        <taxon>Agaricomycotina</taxon>
        <taxon>Agaricomycetes</taxon>
        <taxon>Cantharellales</taxon>
        <taxon>Ceratobasidiaceae</taxon>
        <taxon>Rhizoctonia</taxon>
    </lineage>
</organism>
<dbReference type="InterPro" id="IPR056252">
    <property type="entry name" value="Alfy-like_Arm-like"/>
</dbReference>
<reference evidence="3" key="1">
    <citation type="journal article" date="2014" name="Genome Announc.">
        <title>Draft genome sequence of the plant-pathogenic soil fungus Rhizoctonia solani anastomosis group 3 strain Rhs1AP.</title>
        <authorList>
            <person name="Cubeta M.A."/>
            <person name="Thomas E."/>
            <person name="Dean R.A."/>
            <person name="Jabaji S."/>
            <person name="Neate S.M."/>
            <person name="Tavantzis S."/>
            <person name="Toda T."/>
            <person name="Vilgalys R."/>
            <person name="Bharathan N."/>
            <person name="Fedorova-Abrams N."/>
            <person name="Pakala S.B."/>
            <person name="Pakala S.M."/>
            <person name="Zafar N."/>
            <person name="Joardar V."/>
            <person name="Losada L."/>
            <person name="Nierman W.C."/>
        </authorList>
    </citation>
    <scope>NUCLEOTIDE SEQUENCE [LARGE SCALE GENOMIC DNA]</scope>
    <source>
        <strain evidence="3">AG-3</strain>
    </source>
</reference>
<comment type="caution">
    <text evidence="2">The sequence shown here is derived from an EMBL/GenBank/DDBJ whole genome shotgun (WGS) entry which is preliminary data.</text>
</comment>
<evidence type="ECO:0000259" key="1">
    <source>
        <dbReference type="Pfam" id="PF23295"/>
    </source>
</evidence>
<name>X8IXF5_9AGAM</name>
<dbReference type="OrthoDB" id="26681at2759"/>